<evidence type="ECO:0000313" key="2">
    <source>
        <dbReference type="Proteomes" id="UP000030104"/>
    </source>
</evidence>
<dbReference type="Proteomes" id="UP000030104">
    <property type="component" value="Unassembled WGS sequence"/>
</dbReference>
<evidence type="ECO:0000313" key="1">
    <source>
        <dbReference type="EMBL" id="KGO66432.1"/>
    </source>
</evidence>
<comment type="caution">
    <text evidence="1">The sequence shown here is derived from an EMBL/GenBank/DDBJ whole genome shotgun (WGS) entry which is preliminary data.</text>
</comment>
<keyword evidence="2" id="KW-1185">Reference proteome</keyword>
<name>A0A0A2KF35_PENIT</name>
<proteinExistence type="predicted"/>
<dbReference type="HOGENOM" id="CLU_1246070_0_0_1"/>
<dbReference type="STRING" id="40296.A0A0A2KF35"/>
<organism evidence="1 2">
    <name type="scientific">Penicillium italicum</name>
    <name type="common">Blue mold</name>
    <dbReference type="NCBI Taxonomy" id="40296"/>
    <lineage>
        <taxon>Eukaryota</taxon>
        <taxon>Fungi</taxon>
        <taxon>Dikarya</taxon>
        <taxon>Ascomycota</taxon>
        <taxon>Pezizomycotina</taxon>
        <taxon>Eurotiomycetes</taxon>
        <taxon>Eurotiomycetidae</taxon>
        <taxon>Eurotiales</taxon>
        <taxon>Aspergillaceae</taxon>
        <taxon>Penicillium</taxon>
    </lineage>
</organism>
<dbReference type="AlphaFoldDB" id="A0A0A2KF35"/>
<reference evidence="1 2" key="1">
    <citation type="journal article" date="2015" name="Mol. Plant Microbe Interact.">
        <title>Genome, transcriptome, and functional analyses of Penicillium expansum provide new insights into secondary metabolism and pathogenicity.</title>
        <authorList>
            <person name="Ballester A.R."/>
            <person name="Marcet-Houben M."/>
            <person name="Levin E."/>
            <person name="Sela N."/>
            <person name="Selma-Lazaro C."/>
            <person name="Carmona L."/>
            <person name="Wisniewski M."/>
            <person name="Droby S."/>
            <person name="Gonzalez-Candelas L."/>
            <person name="Gabaldon T."/>
        </authorList>
    </citation>
    <scope>NUCLEOTIDE SEQUENCE [LARGE SCALE GENOMIC DNA]</scope>
    <source>
        <strain evidence="1 2">PHI-1</strain>
    </source>
</reference>
<dbReference type="OrthoDB" id="3944545at2759"/>
<accession>A0A0A2KF35</accession>
<sequence>MPYPSYESLRESSLVELNLEAHRLYWTLQDPIQSSIFVMDEVNNPAAPRQPCFLSGPAADRSSPHSHPITNHSLCEPPISSITVGVDELQDIADFWEDEHNYAQGDDPKGPCRCCGLRPPPYDVKLTIVASNKDQFVTIGDYITAVHPWLMSFRGEFLRNTGGGKPLPEDTKLMVSFPYPDNVIVENDTAWISSQSIIIFGRQRRAEEAQWL</sequence>
<protein>
    <submittedName>
        <fullName evidence="1">Uncharacterized protein</fullName>
    </submittedName>
</protein>
<dbReference type="OMA" id="WEDEHNY"/>
<gene>
    <name evidence="1" type="ORF">PITC_067280</name>
</gene>
<dbReference type="EMBL" id="JQGA01001418">
    <property type="protein sequence ID" value="KGO66432.1"/>
    <property type="molecule type" value="Genomic_DNA"/>
</dbReference>